<evidence type="ECO:0000313" key="1">
    <source>
        <dbReference type="EMBL" id="MEM5292097.1"/>
    </source>
</evidence>
<accession>A0ABU9QRN1</accession>
<dbReference type="Proteomes" id="UP001494588">
    <property type="component" value="Unassembled WGS sequence"/>
</dbReference>
<proteinExistence type="predicted"/>
<dbReference type="EMBL" id="JAZHGC010000070">
    <property type="protein sequence ID" value="MEM5292097.1"/>
    <property type="molecule type" value="Genomic_DNA"/>
</dbReference>
<evidence type="ECO:0000313" key="2">
    <source>
        <dbReference type="Proteomes" id="UP001494588"/>
    </source>
</evidence>
<reference evidence="1 2" key="1">
    <citation type="submission" date="2024-01" db="EMBL/GenBank/DDBJ databases">
        <title>The diversity of rhizobia nodulating Mimosa spp. in eleven states of Brazil covering several biomes is determined by host plant, location, and edaphic factors.</title>
        <authorList>
            <person name="Rouws L."/>
            <person name="Barauna A."/>
            <person name="Beukes C."/>
            <person name="De Faria S.M."/>
            <person name="Gross E."/>
            <person name="Dos Reis Junior F.B."/>
            <person name="Simon M."/>
            <person name="Maluk M."/>
            <person name="Odee D.W."/>
            <person name="Kenicer G."/>
            <person name="Young J.P.W."/>
            <person name="Reis V.M."/>
            <person name="Zilli J."/>
            <person name="James E.K."/>
        </authorList>
    </citation>
    <scope>NUCLEOTIDE SEQUENCE [LARGE SCALE GENOMIC DNA]</scope>
    <source>
        <strain evidence="1 2">JPY77</strain>
    </source>
</reference>
<dbReference type="RefSeq" id="WP_201662017.1">
    <property type="nucleotide sequence ID" value="NZ_CAJHCS010000056.1"/>
</dbReference>
<evidence type="ECO:0008006" key="3">
    <source>
        <dbReference type="Google" id="ProtNLM"/>
    </source>
</evidence>
<name>A0ABU9QRN1_9BURK</name>
<gene>
    <name evidence="1" type="ORF">V4C55_41050</name>
</gene>
<keyword evidence="2" id="KW-1185">Reference proteome</keyword>
<comment type="caution">
    <text evidence="1">The sequence shown here is derived from an EMBL/GenBank/DDBJ whole genome shotgun (WGS) entry which is preliminary data.</text>
</comment>
<protein>
    <recommendedName>
        <fullName evidence="3">PRC-barrel domain-containing protein</fullName>
    </recommendedName>
</protein>
<organism evidence="1 2">
    <name type="scientific">Paraburkholderia sabiae</name>
    <dbReference type="NCBI Taxonomy" id="273251"/>
    <lineage>
        <taxon>Bacteria</taxon>
        <taxon>Pseudomonadati</taxon>
        <taxon>Pseudomonadota</taxon>
        <taxon>Betaproteobacteria</taxon>
        <taxon>Burkholderiales</taxon>
        <taxon>Burkholderiaceae</taxon>
        <taxon>Paraburkholderia</taxon>
    </lineage>
</organism>
<sequence length="102" mass="11724">MTQINIDLLVGQRVLTREGVTLGRIEAIKIVRDRDAWLVSEFHIGPGALLERLAIGLLPGLLREAMERRARSHRQRISWNQIDLSDPRHPRLVCDEAALRRQ</sequence>